<dbReference type="AlphaFoldDB" id="A0A939LYY8"/>
<name>A0A939LYY8_9BRAD</name>
<reference evidence="1" key="1">
    <citation type="submission" date="2021-03" db="EMBL/GenBank/DDBJ databases">
        <title>Whole Genome Sequence of Bradyrhizobium sp. Strain 144S4.</title>
        <authorList>
            <person name="Bromfield E.S.P."/>
            <person name="Cloutier S."/>
        </authorList>
    </citation>
    <scope>NUCLEOTIDE SEQUENCE [LARGE SCALE GENOMIC DNA]</scope>
    <source>
        <strain evidence="1">144S4</strain>
    </source>
</reference>
<proteinExistence type="predicted"/>
<gene>
    <name evidence="1" type="ORF">J4G43_00275</name>
    <name evidence="2" type="ORF">J4G43_049905</name>
</gene>
<protein>
    <recommendedName>
        <fullName evidence="4">ATP-binding protein</fullName>
    </recommendedName>
</protein>
<reference evidence="2 3" key="2">
    <citation type="journal article" date="2022" name="Int. J. Syst. Evol. Microbiol.">
        <title>Strains of Bradyrhizobium barranii sp. nov. associated with legumes native to Canada are symbionts of soybeans and belong to different subspecies (subsp. barranii subsp. nov. and subsp. apii subsp. nov.) and symbiovars (sv. glycinearum and sv. septentrionale).</title>
        <authorList>
            <person name="Bromfield E.S.P."/>
            <person name="Cloutier S."/>
            <person name="Wasai-Hara S."/>
            <person name="Minamisawa K."/>
        </authorList>
    </citation>
    <scope>NUCLEOTIDE SEQUENCE [LARGE SCALE GENOMIC DNA]</scope>
    <source>
        <strain evidence="2 3">144S4</strain>
    </source>
</reference>
<dbReference type="InterPro" id="IPR059206">
    <property type="entry name" value="Sll1717-like"/>
</dbReference>
<accession>A0A939LYY8</accession>
<evidence type="ECO:0000313" key="1">
    <source>
        <dbReference type="EMBL" id="MBO1859458.1"/>
    </source>
</evidence>
<dbReference type="NCBIfam" id="NF047389">
    <property type="entry name" value="ATPase_Sll1717"/>
    <property type="match status" value="1"/>
</dbReference>
<sequence length="464" mass="51374">MSQASFGPLSAERDAHLLDYFHRTAFIQNILSAPSGEGPFLILSRPGAGKTAFKKWLLSKDSPYATISLDATTARVFVDDPSFNDEDYRTLLRAELLAGLLGELIGRSPAQLRKGQSKTLRDAYAEAEDFVTENFLQSVVDFVKDRFASLQILGTGFSLSKEERGRYLKQVRRKDLASAALKCLEKVTAAEKHRFCLVVDNPEYIVGHGLALTDRANAFRIGALLNLLAEIHTAGLRVAAFTKFHVFDSVQEHYTDYSHFADSVARLEWTRDDLIEFVSLRVKKRLKSEWNDVFGLTQKDFADLVFPRIINGPRDVLFLLSAAQSASAGVKLSKDNLLSASTQLKDDKYKDMSRLFGGIYPGVDAFCKAAVAVVRDLKPSMTTQSVDAAVDSSISDPHGPLHGIRAKYDWVINVQAGIPRASALLGTLGAFVFVANGRRHYPWEGHPLEALDRSDSIELSPLFK</sequence>
<dbReference type="InterPro" id="IPR027417">
    <property type="entry name" value="P-loop_NTPase"/>
</dbReference>
<evidence type="ECO:0008006" key="4">
    <source>
        <dbReference type="Google" id="ProtNLM"/>
    </source>
</evidence>
<dbReference type="Proteomes" id="UP000664702">
    <property type="component" value="Chromosome"/>
</dbReference>
<dbReference type="RefSeq" id="WP_155258247.1">
    <property type="nucleotide sequence ID" value="NZ_CP086136.1"/>
</dbReference>
<dbReference type="SUPFAM" id="SSF52540">
    <property type="entry name" value="P-loop containing nucleoside triphosphate hydrolases"/>
    <property type="match status" value="1"/>
</dbReference>
<dbReference type="KEGG" id="bban:J4G43_049905"/>
<dbReference type="EMBL" id="JAGEMI010000001">
    <property type="protein sequence ID" value="MBO1859458.1"/>
    <property type="molecule type" value="Genomic_DNA"/>
</dbReference>
<organism evidence="1">
    <name type="scientific">Bradyrhizobium barranii subsp. barranii</name>
    <dbReference type="NCBI Taxonomy" id="2823807"/>
    <lineage>
        <taxon>Bacteria</taxon>
        <taxon>Pseudomonadati</taxon>
        <taxon>Pseudomonadota</taxon>
        <taxon>Alphaproteobacteria</taxon>
        <taxon>Hyphomicrobiales</taxon>
        <taxon>Nitrobacteraceae</taxon>
        <taxon>Bradyrhizobium</taxon>
        <taxon>Bradyrhizobium barranii</taxon>
    </lineage>
</organism>
<evidence type="ECO:0000313" key="3">
    <source>
        <dbReference type="Proteomes" id="UP000664702"/>
    </source>
</evidence>
<dbReference type="EMBL" id="CP086136">
    <property type="protein sequence ID" value="UEM12419.1"/>
    <property type="molecule type" value="Genomic_DNA"/>
</dbReference>
<evidence type="ECO:0000313" key="2">
    <source>
        <dbReference type="EMBL" id="UEM12419.1"/>
    </source>
</evidence>